<dbReference type="AlphaFoldDB" id="A0A511KAE9"/>
<dbReference type="EMBL" id="BJWK01000003">
    <property type="protein sequence ID" value="GEM07299.1"/>
    <property type="molecule type" value="Genomic_DNA"/>
</dbReference>
<feature type="compositionally biased region" description="Low complexity" evidence="1">
    <location>
        <begin position="78"/>
        <end position="90"/>
    </location>
</feature>
<evidence type="ECO:0000313" key="3">
    <source>
        <dbReference type="Proteomes" id="UP000321518"/>
    </source>
</evidence>
<gene>
    <name evidence="2" type="ORF">Rt10032_c03g1316</name>
</gene>
<feature type="region of interest" description="Disordered" evidence="1">
    <location>
        <begin position="319"/>
        <end position="391"/>
    </location>
</feature>
<name>A0A511KAE9_RHOTO</name>
<proteinExistence type="predicted"/>
<organism evidence="2 3">
    <name type="scientific">Rhodotorula toruloides</name>
    <name type="common">Yeast</name>
    <name type="synonym">Rhodosporidium toruloides</name>
    <dbReference type="NCBI Taxonomy" id="5286"/>
    <lineage>
        <taxon>Eukaryota</taxon>
        <taxon>Fungi</taxon>
        <taxon>Dikarya</taxon>
        <taxon>Basidiomycota</taxon>
        <taxon>Pucciniomycotina</taxon>
        <taxon>Microbotryomycetes</taxon>
        <taxon>Sporidiobolales</taxon>
        <taxon>Sporidiobolaceae</taxon>
        <taxon>Rhodotorula</taxon>
    </lineage>
</organism>
<accession>A0A511KAE9</accession>
<feature type="region of interest" description="Disordered" evidence="1">
    <location>
        <begin position="182"/>
        <end position="215"/>
    </location>
</feature>
<protein>
    <submittedName>
        <fullName evidence="2">Cohesin complex subunit psm1</fullName>
    </submittedName>
</protein>
<dbReference type="OrthoDB" id="10663423at2759"/>
<evidence type="ECO:0000256" key="1">
    <source>
        <dbReference type="SAM" id="MobiDB-lite"/>
    </source>
</evidence>
<feature type="region of interest" description="Disordered" evidence="1">
    <location>
        <begin position="70"/>
        <end position="98"/>
    </location>
</feature>
<evidence type="ECO:0000313" key="2">
    <source>
        <dbReference type="EMBL" id="GEM07299.1"/>
    </source>
</evidence>
<reference evidence="2 3" key="1">
    <citation type="submission" date="2019-07" db="EMBL/GenBank/DDBJ databases">
        <title>Rhodotorula toruloides NBRC10032 genome sequencing.</title>
        <authorList>
            <person name="Shida Y."/>
            <person name="Takaku H."/>
            <person name="Ogasawara W."/>
            <person name="Mori K."/>
        </authorList>
    </citation>
    <scope>NUCLEOTIDE SEQUENCE [LARGE SCALE GENOMIC DNA]</scope>
    <source>
        <strain evidence="2 3">NBRC10032</strain>
    </source>
</reference>
<feature type="compositionally biased region" description="Polar residues" evidence="1">
    <location>
        <begin position="377"/>
        <end position="391"/>
    </location>
</feature>
<comment type="caution">
    <text evidence="2">The sequence shown here is derived from an EMBL/GenBank/DDBJ whole genome shotgun (WGS) entry which is preliminary data.</text>
</comment>
<sequence length="391" mass="41376">MEAPKLSLALEEHLQNGTGTPTRASPVQRSLLPQPSVVVSGSESDLATIASSRSAQAWAPYFRHPFASRENGQSLARQESQLSQVSSTSSPIDLGGDQNWNELFYSPPKPSKRLIYRLSSDSLATSSLRARLGLPSVDTAPVNLGASPVKIAGGLTRTRSNDNRRWSFDLLATAGLPRSESLDTHTSLSYATAEEDREGLVVSPPPPRPRATPCQASWATTSFGRAFLGSETSMTPSVAAHGIAPSPSDSFLRLAEDSGPDVTLRQTPTSFMDFSPASSAAASPTDTFFASGLVRGIESRAGHLSLDSTHLVFPDIPSTLPPAADFPNLESASDGDDEGEDGDDSDLDDDFTAQLDAFPPTKTPALSSLPVVEARPVSSQSYLTFSDSDAP</sequence>
<dbReference type="Proteomes" id="UP000321518">
    <property type="component" value="Unassembled WGS sequence"/>
</dbReference>
<feature type="compositionally biased region" description="Acidic residues" evidence="1">
    <location>
        <begin position="333"/>
        <end position="351"/>
    </location>
</feature>